<dbReference type="AlphaFoldDB" id="A0AAN9YAE0"/>
<feature type="compositionally biased region" description="Acidic residues" evidence="1">
    <location>
        <begin position="527"/>
        <end position="539"/>
    </location>
</feature>
<dbReference type="Pfam" id="PF21788">
    <property type="entry name" value="TNP-like_GBD"/>
    <property type="match status" value="1"/>
</dbReference>
<dbReference type="PANTHER" id="PTHR47577:SF2">
    <property type="entry name" value="THAP DOMAIN CONTAINING 9"/>
    <property type="match status" value="1"/>
</dbReference>
<reference evidence="5 6" key="1">
    <citation type="submission" date="2024-03" db="EMBL/GenBank/DDBJ databases">
        <title>Adaptation during the transition from Ophiocordyceps entomopathogen to insect associate is accompanied by gene loss and intensified selection.</title>
        <authorList>
            <person name="Ward C.M."/>
            <person name="Onetto C.A."/>
            <person name="Borneman A.R."/>
        </authorList>
    </citation>
    <scope>NUCLEOTIDE SEQUENCE [LARGE SCALE GENOMIC DNA]</scope>
    <source>
        <strain evidence="5">AWRI1</strain>
        <tissue evidence="5">Single Adult Female</tissue>
    </source>
</reference>
<evidence type="ECO:0000313" key="6">
    <source>
        <dbReference type="Proteomes" id="UP001367676"/>
    </source>
</evidence>
<evidence type="ECO:0008006" key="7">
    <source>
        <dbReference type="Google" id="ProtNLM"/>
    </source>
</evidence>
<dbReference type="InterPro" id="IPR048365">
    <property type="entry name" value="TNP-like_RNaseH_N"/>
</dbReference>
<feature type="domain" description="Transposable element P transposase-like RNase H" evidence="2">
    <location>
        <begin position="4"/>
        <end position="140"/>
    </location>
</feature>
<dbReference type="Pfam" id="PF21787">
    <property type="entry name" value="TNP-like_RNaseH_N"/>
    <property type="match status" value="1"/>
</dbReference>
<organism evidence="5 6">
    <name type="scientific">Parthenolecanium corni</name>
    <dbReference type="NCBI Taxonomy" id="536013"/>
    <lineage>
        <taxon>Eukaryota</taxon>
        <taxon>Metazoa</taxon>
        <taxon>Ecdysozoa</taxon>
        <taxon>Arthropoda</taxon>
        <taxon>Hexapoda</taxon>
        <taxon>Insecta</taxon>
        <taxon>Pterygota</taxon>
        <taxon>Neoptera</taxon>
        <taxon>Paraneoptera</taxon>
        <taxon>Hemiptera</taxon>
        <taxon>Sternorrhyncha</taxon>
        <taxon>Coccoidea</taxon>
        <taxon>Coccidae</taxon>
        <taxon>Parthenolecanium</taxon>
    </lineage>
</organism>
<evidence type="ECO:0000259" key="4">
    <source>
        <dbReference type="Pfam" id="PF21789"/>
    </source>
</evidence>
<evidence type="ECO:0000259" key="2">
    <source>
        <dbReference type="Pfam" id="PF21787"/>
    </source>
</evidence>
<feature type="domain" description="Transposable element P transposase-like RNase H C-terminal" evidence="4">
    <location>
        <begin position="350"/>
        <end position="383"/>
    </location>
</feature>
<gene>
    <name evidence="5" type="ORF">V9T40_003424</name>
</gene>
<dbReference type="InterPro" id="IPR048367">
    <property type="entry name" value="TNP-like_RNaseH_C"/>
</dbReference>
<feature type="region of interest" description="Disordered" evidence="1">
    <location>
        <begin position="523"/>
        <end position="547"/>
    </location>
</feature>
<dbReference type="PANTHER" id="PTHR47577">
    <property type="entry name" value="THAP DOMAIN-CONTAINING PROTEIN 6"/>
    <property type="match status" value="1"/>
</dbReference>
<evidence type="ECO:0000256" key="1">
    <source>
        <dbReference type="SAM" id="MobiDB-lite"/>
    </source>
</evidence>
<dbReference type="Proteomes" id="UP001367676">
    <property type="component" value="Unassembled WGS sequence"/>
</dbReference>
<comment type="caution">
    <text evidence="5">The sequence shown here is derived from an EMBL/GenBank/DDBJ whole genome shotgun (WGS) entry which is preliminary data.</text>
</comment>
<dbReference type="EMBL" id="JBBCAQ010000006">
    <property type="protein sequence ID" value="KAK7603425.1"/>
    <property type="molecule type" value="Genomic_DNA"/>
</dbReference>
<sequence length="627" mass="72303">MKPQYGFQDQVFNVMRKKANHMPMAERRGGLLIDEVKLSPNLKFDEKTLRVTGFVDLGVHTPDHQLNTPGDHALVIIYQPLQGKWFQTVGAFLSKGAAPGDVLHNIILEAIVRLENINFHVDYVTSDGATWNRAMWKYFGVSEDKPSCDHIDDSEDRKLWFISDFPHLIKNLRNWVLKVKEFMTPDGKVELSHWKVLLAINESLGLKLSPFFKLSTSHIYPQYYQKMNVGLAYYFFSDEIGTGMQYYSEFEAGLKDAEPTIKFIKRVGSLIKGMTSKRPKEALWYSEKSQALQNIKEFLHFIKDWKCTSPNQEFLTKNTYEGFCVTLASTLQLLEYLNSKIKYKYLLTTRLSQDNLENFFGMIRSAGGNADHPDPMLFIQIYRLMTTYGLMKPMRGSNVENCGELLDSLMTPSDDTDSSSNENNLTQILEECLTNQGLPEGNNERKDYSGEDVAHYVSGYVAKTTARFTKCDECASLLTEQNKDSIPNKLLKIRDHYGVLTYPSHSLFTLLKTIEDIIMSNVQREHEDDDSDEEVDDPQSEARPAKRVKLSQMNVNYDTFLNILENIKNSHLILIGCADDEHRINLTRRIVQFYSVTRMHFVIKKYNNVKFKQKEMSKEMKKKSKLQ</sequence>
<accession>A0AAN9YAE0</accession>
<name>A0AAN9YAE0_9HEMI</name>
<dbReference type="InterPro" id="IPR048366">
    <property type="entry name" value="TNP-like_GBD"/>
</dbReference>
<evidence type="ECO:0000313" key="5">
    <source>
        <dbReference type="EMBL" id="KAK7603425.1"/>
    </source>
</evidence>
<protein>
    <recommendedName>
        <fullName evidence="7">Transposable element P transposase</fullName>
    </recommendedName>
</protein>
<proteinExistence type="predicted"/>
<keyword evidence="6" id="KW-1185">Reference proteome</keyword>
<feature type="domain" description="Transposable element P transposase-like GTP-binding insertion" evidence="3">
    <location>
        <begin position="167"/>
        <end position="280"/>
    </location>
</feature>
<evidence type="ECO:0000259" key="3">
    <source>
        <dbReference type="Pfam" id="PF21788"/>
    </source>
</evidence>
<dbReference type="Pfam" id="PF21789">
    <property type="entry name" value="TNP-like_RNaseH_C"/>
    <property type="match status" value="1"/>
</dbReference>